<gene>
    <name evidence="1" type="ORF">GW587_13180</name>
</gene>
<proteinExistence type="predicted"/>
<dbReference type="Proteomes" id="UP000666369">
    <property type="component" value="Unassembled WGS sequence"/>
</dbReference>
<comment type="caution">
    <text evidence="1">The sequence shown here is derived from an EMBL/GenBank/DDBJ whole genome shotgun (WGS) entry which is preliminary data.</text>
</comment>
<evidence type="ECO:0000313" key="1">
    <source>
        <dbReference type="EMBL" id="NGZ85204.1"/>
    </source>
</evidence>
<evidence type="ECO:0000313" key="2">
    <source>
        <dbReference type="Proteomes" id="UP000666369"/>
    </source>
</evidence>
<name>A0ABX0FL76_9BURK</name>
<protein>
    <submittedName>
        <fullName evidence="1">Uncharacterized protein</fullName>
    </submittedName>
</protein>
<organism evidence="1 2">
    <name type="scientific">Duganella aceris</name>
    <dbReference type="NCBI Taxonomy" id="2703883"/>
    <lineage>
        <taxon>Bacteria</taxon>
        <taxon>Pseudomonadati</taxon>
        <taxon>Pseudomonadota</taxon>
        <taxon>Betaproteobacteria</taxon>
        <taxon>Burkholderiales</taxon>
        <taxon>Oxalobacteraceae</taxon>
        <taxon>Telluria group</taxon>
        <taxon>Duganella</taxon>
    </lineage>
</organism>
<dbReference type="RefSeq" id="WP_166103439.1">
    <property type="nucleotide sequence ID" value="NZ_JAADJT010000005.1"/>
</dbReference>
<accession>A0ABX0FL76</accession>
<reference evidence="2" key="1">
    <citation type="submission" date="2023-07" db="EMBL/GenBank/DDBJ databases">
        <title>Duganella aceri sp. nov., isolated from tree sap.</title>
        <authorList>
            <person name="Kim I.S."/>
        </authorList>
    </citation>
    <scope>NUCLEOTIDE SEQUENCE [LARGE SCALE GENOMIC DNA]</scope>
    <source>
        <strain evidence="2">SAP-35</strain>
    </source>
</reference>
<sequence>MSILKANNINHLVGDFMTLYEQWEDVPSRFAWESLQALAQEGAQAYNEGYGPSFHILTFDGYPHGEFHERFLGYLLDAGFDPFKMVQDASGTKLIAVFGHTGLAEAALDNPYSARMQAALERIAPEELAL</sequence>
<dbReference type="EMBL" id="JAADJT010000005">
    <property type="protein sequence ID" value="NGZ85204.1"/>
    <property type="molecule type" value="Genomic_DNA"/>
</dbReference>
<keyword evidence="2" id="KW-1185">Reference proteome</keyword>